<dbReference type="InterPro" id="IPR044837">
    <property type="entry name" value="REM16-like"/>
</dbReference>
<comment type="caution">
    <text evidence="8">The sequence shown here is derived from an EMBL/GenBank/DDBJ whole genome shotgun (WGS) entry which is preliminary data.</text>
</comment>
<gene>
    <name evidence="8" type="ORF">NE237_021210</name>
</gene>
<dbReference type="SUPFAM" id="SSF101936">
    <property type="entry name" value="DNA-binding pseudobarrel domain"/>
    <property type="match status" value="2"/>
</dbReference>
<dbReference type="CDD" id="cd10017">
    <property type="entry name" value="B3_DNA"/>
    <property type="match status" value="2"/>
</dbReference>
<dbReference type="PANTHER" id="PTHR31391:SF157">
    <property type="entry name" value="B3 DOMAIN-CONTAINING PROTEIN REM16"/>
    <property type="match status" value="1"/>
</dbReference>
<keyword evidence="9" id="KW-1185">Reference proteome</keyword>
<proteinExistence type="predicted"/>
<evidence type="ECO:0000259" key="7">
    <source>
        <dbReference type="PROSITE" id="PS50863"/>
    </source>
</evidence>
<feature type="compositionally biased region" description="Basic and acidic residues" evidence="6">
    <location>
        <begin position="156"/>
        <end position="172"/>
    </location>
</feature>
<dbReference type="EMBL" id="JAMYWD010000009">
    <property type="protein sequence ID" value="KAJ4961300.1"/>
    <property type="molecule type" value="Genomic_DNA"/>
</dbReference>
<sequence>MAVETEHKCRECKKWREHWYWTHLEHTQIRFSRLLTAGFDQRLVVPRKIVSVLRIQLVNRVTLKSLSGKTWTTGLEKRDEELFFQQGWADFVRGYPLNEGDILTFQYEGNSTFAVSVFESMTGYEKVASCGLPSNWDTSETNLHLESMNNSSNDIRNLKNEGSETESEDHNPPRKKGKSVCKEPNSRDISKRVINRDRPVSLAEKEKAHQLACAFQSSKPIFIVTMVPSSVGKNFFMTIPQAFVEDHIQRSMKEIILCVPPGVKTWMTYIKFMDHQVGLGGVGWKSFVRDNNLEQDDVCVFELTQLPGNKNLKTIALDVKIFRVVKKLIQLA</sequence>
<comment type="subcellular location">
    <subcellularLocation>
        <location evidence="1">Nucleus</location>
    </subcellularLocation>
</comment>
<reference evidence="8" key="1">
    <citation type="journal article" date="2023" name="Plant J.">
        <title>The genome of the king protea, Protea cynaroides.</title>
        <authorList>
            <person name="Chang J."/>
            <person name="Duong T.A."/>
            <person name="Schoeman C."/>
            <person name="Ma X."/>
            <person name="Roodt D."/>
            <person name="Barker N."/>
            <person name="Li Z."/>
            <person name="Van de Peer Y."/>
            <person name="Mizrachi E."/>
        </authorList>
    </citation>
    <scope>NUCLEOTIDE SEQUENCE</scope>
    <source>
        <tissue evidence="8">Young leaves</tissue>
    </source>
</reference>
<evidence type="ECO:0000256" key="5">
    <source>
        <dbReference type="ARBA" id="ARBA00023242"/>
    </source>
</evidence>
<dbReference type="AlphaFoldDB" id="A0A9Q0HAW2"/>
<keyword evidence="5" id="KW-0539">Nucleus</keyword>
<protein>
    <recommendedName>
        <fullName evidence="7">TF-B3 domain-containing protein</fullName>
    </recommendedName>
</protein>
<keyword evidence="4" id="KW-0804">Transcription</keyword>
<dbReference type="PROSITE" id="PS50863">
    <property type="entry name" value="B3"/>
    <property type="match status" value="2"/>
</dbReference>
<evidence type="ECO:0000256" key="1">
    <source>
        <dbReference type="ARBA" id="ARBA00004123"/>
    </source>
</evidence>
<feature type="domain" description="TF-B3" evidence="7">
    <location>
        <begin position="222"/>
        <end position="320"/>
    </location>
</feature>
<keyword evidence="2" id="KW-0805">Transcription regulation</keyword>
<dbReference type="InterPro" id="IPR003340">
    <property type="entry name" value="B3_DNA-bd"/>
</dbReference>
<evidence type="ECO:0000256" key="3">
    <source>
        <dbReference type="ARBA" id="ARBA00023125"/>
    </source>
</evidence>
<evidence type="ECO:0000256" key="4">
    <source>
        <dbReference type="ARBA" id="ARBA00023163"/>
    </source>
</evidence>
<dbReference type="PANTHER" id="PTHR31391">
    <property type="entry name" value="B3 DOMAIN-CONTAINING PROTEIN OS11G0197600-RELATED"/>
    <property type="match status" value="1"/>
</dbReference>
<keyword evidence="3" id="KW-0238">DNA-binding</keyword>
<dbReference type="Proteomes" id="UP001141806">
    <property type="component" value="Unassembled WGS sequence"/>
</dbReference>
<dbReference type="InterPro" id="IPR015300">
    <property type="entry name" value="DNA-bd_pseudobarrel_sf"/>
</dbReference>
<name>A0A9Q0HAW2_9MAGN</name>
<evidence type="ECO:0000313" key="8">
    <source>
        <dbReference type="EMBL" id="KAJ4961300.1"/>
    </source>
</evidence>
<dbReference type="Pfam" id="PF02362">
    <property type="entry name" value="B3"/>
    <property type="match status" value="2"/>
</dbReference>
<feature type="domain" description="TF-B3" evidence="7">
    <location>
        <begin position="28"/>
        <end position="121"/>
    </location>
</feature>
<evidence type="ECO:0000256" key="2">
    <source>
        <dbReference type="ARBA" id="ARBA00023015"/>
    </source>
</evidence>
<accession>A0A9Q0HAW2</accession>
<dbReference type="OrthoDB" id="590488at2759"/>
<dbReference type="GO" id="GO:0005634">
    <property type="term" value="C:nucleus"/>
    <property type="evidence" value="ECO:0007669"/>
    <property type="project" value="UniProtKB-SubCell"/>
</dbReference>
<evidence type="ECO:0000313" key="9">
    <source>
        <dbReference type="Proteomes" id="UP001141806"/>
    </source>
</evidence>
<dbReference type="SMART" id="SM01019">
    <property type="entry name" value="B3"/>
    <property type="match status" value="2"/>
</dbReference>
<evidence type="ECO:0000256" key="6">
    <source>
        <dbReference type="SAM" id="MobiDB-lite"/>
    </source>
</evidence>
<dbReference type="GO" id="GO:0003677">
    <property type="term" value="F:DNA binding"/>
    <property type="evidence" value="ECO:0007669"/>
    <property type="project" value="UniProtKB-KW"/>
</dbReference>
<feature type="region of interest" description="Disordered" evidence="6">
    <location>
        <begin position="147"/>
        <end position="187"/>
    </location>
</feature>
<dbReference type="Gene3D" id="2.40.330.10">
    <property type="entry name" value="DNA-binding pseudobarrel domain"/>
    <property type="match status" value="2"/>
</dbReference>
<organism evidence="8 9">
    <name type="scientific">Protea cynaroides</name>
    <dbReference type="NCBI Taxonomy" id="273540"/>
    <lineage>
        <taxon>Eukaryota</taxon>
        <taxon>Viridiplantae</taxon>
        <taxon>Streptophyta</taxon>
        <taxon>Embryophyta</taxon>
        <taxon>Tracheophyta</taxon>
        <taxon>Spermatophyta</taxon>
        <taxon>Magnoliopsida</taxon>
        <taxon>Proteales</taxon>
        <taxon>Proteaceae</taxon>
        <taxon>Protea</taxon>
    </lineage>
</organism>